<name>A0AB39ZJG7_DROSZ</name>
<feature type="compositionally biased region" description="Basic residues" evidence="1">
    <location>
        <begin position="29"/>
        <end position="47"/>
    </location>
</feature>
<feature type="compositionally biased region" description="Basic residues" evidence="1">
    <location>
        <begin position="1"/>
        <end position="19"/>
    </location>
</feature>
<evidence type="ECO:0000313" key="3">
    <source>
        <dbReference type="RefSeq" id="XP_016937054.3"/>
    </source>
</evidence>
<keyword evidence="2" id="KW-1185">Reference proteome</keyword>
<feature type="region of interest" description="Disordered" evidence="1">
    <location>
        <begin position="1"/>
        <end position="51"/>
    </location>
</feature>
<dbReference type="Proteomes" id="UP001652628">
    <property type="component" value="Chromosome X"/>
</dbReference>
<sequence>MKTKSKQRSPMKAVKKMSKSKVSSPCKAVKSKKQQKSLKNPMKKPLRRSPLMRAALQPTILGSAKVKPLAKSHVTFKKSHKKPVDALQSLGMSRRTKLIDASPQKKSGTTPVLFLLKDSKGQKIKKSSTAGRRKQRLPRMDPRWMSQVEKRTATEGVDFFYNLGMRGQKPAKDQQVRQQRGGGGAGFEGRLAGGEGVGGGKGGYRLGGSAALPGAGRPGPSGLSSIVGGVIAAKDVVVPLTNRLPIIDFISTNEFQNMYASSIRKPQSRRFFH</sequence>
<evidence type="ECO:0000313" key="2">
    <source>
        <dbReference type="Proteomes" id="UP001652628"/>
    </source>
</evidence>
<reference evidence="3" key="1">
    <citation type="submission" date="2025-08" db="UniProtKB">
        <authorList>
            <consortium name="RefSeq"/>
        </authorList>
    </citation>
    <scope>IDENTIFICATION</scope>
</reference>
<gene>
    <name evidence="3" type="primary">LOC108015223</name>
</gene>
<organism evidence="2 3">
    <name type="scientific">Drosophila suzukii</name>
    <name type="common">Spotted-wing drosophila fruit fly</name>
    <dbReference type="NCBI Taxonomy" id="28584"/>
    <lineage>
        <taxon>Eukaryota</taxon>
        <taxon>Metazoa</taxon>
        <taxon>Ecdysozoa</taxon>
        <taxon>Arthropoda</taxon>
        <taxon>Hexapoda</taxon>
        <taxon>Insecta</taxon>
        <taxon>Pterygota</taxon>
        <taxon>Neoptera</taxon>
        <taxon>Endopterygota</taxon>
        <taxon>Diptera</taxon>
        <taxon>Brachycera</taxon>
        <taxon>Muscomorpha</taxon>
        <taxon>Ephydroidea</taxon>
        <taxon>Drosophilidae</taxon>
        <taxon>Drosophila</taxon>
        <taxon>Sophophora</taxon>
    </lineage>
</organism>
<feature type="compositionally biased region" description="Gly residues" evidence="1">
    <location>
        <begin position="180"/>
        <end position="194"/>
    </location>
</feature>
<proteinExistence type="predicted"/>
<protein>
    <submittedName>
        <fullName evidence="3">Uncharacterized protein</fullName>
    </submittedName>
</protein>
<dbReference type="AlphaFoldDB" id="A0AB39ZJG7"/>
<accession>A0AB39ZJG7</accession>
<dbReference type="GeneID" id="108015223"/>
<dbReference type="RefSeq" id="XP_016937054.3">
    <property type="nucleotide sequence ID" value="XM_017081565.4"/>
</dbReference>
<evidence type="ECO:0000256" key="1">
    <source>
        <dbReference type="SAM" id="MobiDB-lite"/>
    </source>
</evidence>
<feature type="region of interest" description="Disordered" evidence="1">
    <location>
        <begin position="168"/>
        <end position="194"/>
    </location>
</feature>